<protein>
    <submittedName>
        <fullName evidence="2">Inovirus Gp2 family protein</fullName>
    </submittedName>
</protein>
<feature type="domain" description="YagK/YfjJ C-terminal" evidence="1">
    <location>
        <begin position="34"/>
        <end position="216"/>
    </location>
</feature>
<dbReference type="EMBL" id="SYUW01000032">
    <property type="protein sequence ID" value="TKF25363.1"/>
    <property type="molecule type" value="Genomic_DNA"/>
</dbReference>
<evidence type="ECO:0000313" key="3">
    <source>
        <dbReference type="Proteomes" id="UP000305234"/>
    </source>
</evidence>
<organism evidence="2 3">
    <name type="scientific">Vibrio kanaloae</name>
    <dbReference type="NCBI Taxonomy" id="170673"/>
    <lineage>
        <taxon>Bacteria</taxon>
        <taxon>Pseudomonadati</taxon>
        <taxon>Pseudomonadota</taxon>
        <taxon>Gammaproteobacteria</taxon>
        <taxon>Vibrionales</taxon>
        <taxon>Vibrionaceae</taxon>
        <taxon>Vibrio</taxon>
    </lineage>
</organism>
<evidence type="ECO:0000259" key="1">
    <source>
        <dbReference type="Pfam" id="PF11726"/>
    </source>
</evidence>
<gene>
    <name evidence="2" type="ORF">FCV52_12195</name>
</gene>
<reference evidence="2 3" key="1">
    <citation type="submission" date="2019-04" db="EMBL/GenBank/DDBJ databases">
        <title>A reverse ecology approach based on a biological definition of microbial populations.</title>
        <authorList>
            <person name="Arevalo P."/>
            <person name="Vaninsberghe D."/>
            <person name="Elsherbini J."/>
            <person name="Gore J."/>
            <person name="Polz M."/>
        </authorList>
    </citation>
    <scope>NUCLEOTIDE SEQUENCE [LARGE SCALE GENOMIC DNA]</scope>
    <source>
        <strain evidence="2 3">10N.261.46.E4</strain>
    </source>
</reference>
<dbReference type="AlphaFoldDB" id="A0A4U1YV92"/>
<comment type="caution">
    <text evidence="2">The sequence shown here is derived from an EMBL/GenBank/DDBJ whole genome shotgun (WGS) entry which is preliminary data.</text>
</comment>
<evidence type="ECO:0000313" key="2">
    <source>
        <dbReference type="EMBL" id="TKF25363.1"/>
    </source>
</evidence>
<dbReference type="Proteomes" id="UP000305234">
    <property type="component" value="Unassembled WGS sequence"/>
</dbReference>
<dbReference type="Pfam" id="PF11726">
    <property type="entry name" value="YagK_YfjJ_C"/>
    <property type="match status" value="1"/>
</dbReference>
<accession>A0A4U1YV92</accession>
<name>A0A4U1YV92_9VIBR</name>
<sequence length="218" mass="25736">MKESTYHGLTIQGSQEENNMLYLDRLLTTMNSALEEYTRVYAIRIDLRLPVDDSFFDCLSRDEIVSYNLRRTNLMKRFTESLSARIEAQARKIRGERKRVHSCNVRYAWVRERDTSCNDHYHLVLFLNKERFCKAGDYSGQDSLAALVIKSWASALGCAAEDVCRLIYFPRNHGYHLDSNHKDFSYWYSKLFYRISYLAKKRTKRYGEGHRCFGCSTR</sequence>
<dbReference type="InterPro" id="IPR057271">
    <property type="entry name" value="YagK_YfjJ_C"/>
</dbReference>
<dbReference type="RefSeq" id="WP_136998169.1">
    <property type="nucleotide sequence ID" value="NZ_JBFRJO010000004.1"/>
</dbReference>
<proteinExistence type="predicted"/>